<feature type="transmembrane region" description="Helical" evidence="1">
    <location>
        <begin position="70"/>
        <end position="91"/>
    </location>
</feature>
<evidence type="ECO:0000313" key="3">
    <source>
        <dbReference type="Proteomes" id="UP001223547"/>
    </source>
</evidence>
<proteinExistence type="predicted"/>
<keyword evidence="1" id="KW-1133">Transmembrane helix</keyword>
<evidence type="ECO:0000256" key="1">
    <source>
        <dbReference type="SAM" id="Phobius"/>
    </source>
</evidence>
<dbReference type="Proteomes" id="UP001223547">
    <property type="component" value="Unassembled WGS sequence"/>
</dbReference>
<name>A0ABT7HD26_9GAMM</name>
<dbReference type="RefSeq" id="WP_219865325.1">
    <property type="nucleotide sequence ID" value="NZ_JASSQD010000001.1"/>
</dbReference>
<organism evidence="2 3">
    <name type="scientific">Marinobacter albus</name>
    <dbReference type="NCBI Taxonomy" id="3030833"/>
    <lineage>
        <taxon>Bacteria</taxon>
        <taxon>Pseudomonadati</taxon>
        <taxon>Pseudomonadota</taxon>
        <taxon>Gammaproteobacteria</taxon>
        <taxon>Pseudomonadales</taxon>
        <taxon>Marinobacteraceae</taxon>
        <taxon>Marinobacter</taxon>
    </lineage>
</organism>
<feature type="transmembrane region" description="Helical" evidence="1">
    <location>
        <begin position="215"/>
        <end position="236"/>
    </location>
</feature>
<protein>
    <submittedName>
        <fullName evidence="2">Divalent cation transporter</fullName>
    </submittedName>
</protein>
<feature type="transmembrane region" description="Helical" evidence="1">
    <location>
        <begin position="158"/>
        <end position="179"/>
    </location>
</feature>
<evidence type="ECO:0000313" key="2">
    <source>
        <dbReference type="EMBL" id="MDK9558257.1"/>
    </source>
</evidence>
<feature type="transmembrane region" description="Helical" evidence="1">
    <location>
        <begin position="39"/>
        <end position="64"/>
    </location>
</feature>
<dbReference type="EMBL" id="JASSQD010000001">
    <property type="protein sequence ID" value="MDK9558257.1"/>
    <property type="molecule type" value="Genomic_DNA"/>
</dbReference>
<feature type="transmembrane region" description="Helical" evidence="1">
    <location>
        <begin position="184"/>
        <end position="203"/>
    </location>
</feature>
<keyword evidence="1" id="KW-0812">Transmembrane</keyword>
<feature type="transmembrane region" description="Helical" evidence="1">
    <location>
        <begin position="112"/>
        <end position="138"/>
    </location>
</feature>
<sequence length="237" mass="25213">MNNLVILVGLTLAAGLAMLLGAFLASFGKFRSRLVEAEFSHSIMAFGGGALLSAVALVLVPYGIAKLDPLIASTCLLVGGLIFMMLDIYLLKLETPASQLVAMLLDFIPESIALGTAFAIGSTDAVLLAALIVLQNVPEGFNAYRELNRSYKFGPKKIMAIFFLMAFLGPIFGVSSYLWMQNQVIAIAVIVLVASGGILYSVFQDIAPRVKLAKHWAPPMGAVLGFVLGMVGVMVIK</sequence>
<comment type="caution">
    <text evidence="2">The sequence shown here is derived from an EMBL/GenBank/DDBJ whole genome shotgun (WGS) entry which is preliminary data.</text>
</comment>
<reference evidence="2 3" key="1">
    <citation type="submission" date="2023-05" db="EMBL/GenBank/DDBJ databases">
        <title>Marinobacter albus sp. nov., a marine bacterium isolated from sand in a coastal intertidal zone of huludao.</title>
        <authorList>
            <person name="Deng T."/>
        </authorList>
    </citation>
    <scope>NUCLEOTIDE SEQUENCE [LARGE SCALE GENOMIC DNA]</scope>
    <source>
        <strain evidence="2 3">M216</strain>
    </source>
</reference>
<accession>A0ABT7HD26</accession>
<keyword evidence="3" id="KW-1185">Reference proteome</keyword>
<keyword evidence="1" id="KW-0472">Membrane</keyword>
<feature type="transmembrane region" description="Helical" evidence="1">
    <location>
        <begin position="6"/>
        <end position="27"/>
    </location>
</feature>
<gene>
    <name evidence="2" type="ORF">QQF73_11555</name>
</gene>